<gene>
    <name evidence="4" type="ORF">HMP0721_0695</name>
</gene>
<protein>
    <submittedName>
        <fullName evidence="4">Capsular exopolysaccharide family</fullName>
    </submittedName>
</protein>
<reference evidence="4 5" key="1">
    <citation type="submission" date="2010-12" db="EMBL/GenBank/DDBJ databases">
        <authorList>
            <person name="Muzny D."/>
            <person name="Qin X."/>
            <person name="Deng J."/>
            <person name="Jiang H."/>
            <person name="Liu Y."/>
            <person name="Qu J."/>
            <person name="Song X.-Z."/>
            <person name="Zhang L."/>
            <person name="Thornton R."/>
            <person name="Coyle M."/>
            <person name="Francisco L."/>
            <person name="Jackson L."/>
            <person name="Javaid M."/>
            <person name="Korchina V."/>
            <person name="Kovar C."/>
            <person name="Mata R."/>
            <person name="Mathew T."/>
            <person name="Ngo R."/>
            <person name="Nguyen L."/>
            <person name="Nguyen N."/>
            <person name="Okwuonu G."/>
            <person name="Ongeri F."/>
            <person name="Pham C."/>
            <person name="Simmons D."/>
            <person name="Wilczek-Boney K."/>
            <person name="Hale W."/>
            <person name="Jakkamsetti A."/>
            <person name="Pham P."/>
            <person name="Ruth R."/>
            <person name="San Lucas F."/>
            <person name="Warren J."/>
            <person name="Zhang J."/>
            <person name="Zhao Z."/>
            <person name="Zhou C."/>
            <person name="Zhu D."/>
            <person name="Lee S."/>
            <person name="Bess C."/>
            <person name="Blankenburg K."/>
            <person name="Forbes L."/>
            <person name="Fu Q."/>
            <person name="Gubbala S."/>
            <person name="Hirani K."/>
            <person name="Jayaseelan J.C."/>
            <person name="Lara F."/>
            <person name="Munidasa M."/>
            <person name="Palculict T."/>
            <person name="Patil S."/>
            <person name="Pu L.-L."/>
            <person name="Saada N."/>
            <person name="Tang L."/>
            <person name="Weissenberger G."/>
            <person name="Zhu Y."/>
            <person name="Hemphill L."/>
            <person name="Shang Y."/>
            <person name="Youmans B."/>
            <person name="Ayvaz T."/>
            <person name="Ross M."/>
            <person name="Santibanez J."/>
            <person name="Aqrawi P."/>
            <person name="Gross S."/>
            <person name="Joshi V."/>
            <person name="Fowler G."/>
            <person name="Nazareth L."/>
            <person name="Reid J."/>
            <person name="Worley K."/>
            <person name="Petrosino J."/>
            <person name="Highlander S."/>
            <person name="Gibbs R."/>
        </authorList>
    </citation>
    <scope>NUCLEOTIDE SEQUENCE [LARGE SCALE GENOMIC DNA]</scope>
    <source>
        <strain evidence="4 5">ATCC 23263</strain>
    </source>
</reference>
<dbReference type="PANTHER" id="PTHR32309:SF13">
    <property type="entry name" value="FERRIC ENTEROBACTIN TRANSPORT PROTEIN FEPE"/>
    <property type="match status" value="1"/>
</dbReference>
<evidence type="ECO:0000256" key="1">
    <source>
        <dbReference type="ARBA" id="ARBA00022741"/>
    </source>
</evidence>
<dbReference type="RefSeq" id="WP_006598119.1">
    <property type="nucleotide sequence ID" value="NZ_GL622359.1"/>
</dbReference>
<dbReference type="InterPro" id="IPR005702">
    <property type="entry name" value="Wzc-like_C"/>
</dbReference>
<name>E6MFB2_9FIRM</name>
<dbReference type="eggNOG" id="COG0489">
    <property type="taxonomic scope" value="Bacteria"/>
</dbReference>
<dbReference type="Proteomes" id="UP000004754">
    <property type="component" value="Unassembled WGS sequence"/>
</dbReference>
<evidence type="ECO:0000259" key="3">
    <source>
        <dbReference type="Pfam" id="PF01656"/>
    </source>
</evidence>
<dbReference type="InterPro" id="IPR027417">
    <property type="entry name" value="P-loop_NTPase"/>
</dbReference>
<keyword evidence="1" id="KW-0547">Nucleotide-binding</keyword>
<dbReference type="OrthoDB" id="9794577at2"/>
<dbReference type="CDD" id="cd05387">
    <property type="entry name" value="BY-kinase"/>
    <property type="match status" value="1"/>
</dbReference>
<comment type="caution">
    <text evidence="4">The sequence shown here is derived from an EMBL/GenBank/DDBJ whole genome shotgun (WGS) entry which is preliminary data.</text>
</comment>
<accession>E6MFB2</accession>
<dbReference type="GO" id="GO:0005524">
    <property type="term" value="F:ATP binding"/>
    <property type="evidence" value="ECO:0007669"/>
    <property type="project" value="UniProtKB-KW"/>
</dbReference>
<proteinExistence type="predicted"/>
<dbReference type="GO" id="GO:0004713">
    <property type="term" value="F:protein tyrosine kinase activity"/>
    <property type="evidence" value="ECO:0007669"/>
    <property type="project" value="TreeGrafter"/>
</dbReference>
<evidence type="ECO:0000313" key="5">
    <source>
        <dbReference type="Proteomes" id="UP000004754"/>
    </source>
</evidence>
<dbReference type="InterPro" id="IPR050445">
    <property type="entry name" value="Bact_polysacc_biosynth/exp"/>
</dbReference>
<dbReference type="NCBIfam" id="TIGR01007">
    <property type="entry name" value="eps_fam"/>
    <property type="match status" value="1"/>
</dbReference>
<dbReference type="EMBL" id="AEQN01000011">
    <property type="protein sequence ID" value="EFV02272.1"/>
    <property type="molecule type" value="Genomic_DNA"/>
</dbReference>
<dbReference type="Gene3D" id="3.40.50.300">
    <property type="entry name" value="P-loop containing nucleotide triphosphate hydrolases"/>
    <property type="match status" value="1"/>
</dbReference>
<dbReference type="PANTHER" id="PTHR32309">
    <property type="entry name" value="TYROSINE-PROTEIN KINASE"/>
    <property type="match status" value="1"/>
</dbReference>
<dbReference type="HOGENOM" id="CLU_052027_2_1_9"/>
<keyword evidence="2" id="KW-0067">ATP-binding</keyword>
<keyword evidence="5" id="KW-1185">Reference proteome</keyword>
<dbReference type="InterPro" id="IPR002586">
    <property type="entry name" value="CobQ/CobB/MinD/ParA_Nub-bd_dom"/>
</dbReference>
<dbReference type="AlphaFoldDB" id="E6MFB2"/>
<feature type="domain" description="CobQ/CobB/MinD/ParA nucleotide binding" evidence="3">
    <location>
        <begin position="59"/>
        <end position="218"/>
    </location>
</feature>
<dbReference type="SUPFAM" id="SSF52540">
    <property type="entry name" value="P-loop containing nucleoside triphosphate hydrolases"/>
    <property type="match status" value="1"/>
</dbReference>
<dbReference type="STRING" id="887929.HMP0721_0695"/>
<sequence length="233" mass="25398">MGLFKFGNNKHTPLSELGMDHVQPAVYAEAYRSLAANVMHRAETQNVKSILITSAIAREGKTATAINLALVMSRAGKKVLLIDGNTHSPKVGACLAVPDDQPGLSNWLAAGGYDWDQYIAEKGALWIMPLGTEAQMRIETVKMQAMLSALSKEYDYILVDGPSIGAYADASTLAEAVDAVLWVVKQYGANREEVIAAKQRLDILGAEVIGTTLTQFDIMENKNIREQYHRAFG</sequence>
<evidence type="ECO:0000313" key="4">
    <source>
        <dbReference type="EMBL" id="EFV02272.1"/>
    </source>
</evidence>
<dbReference type="GO" id="GO:0005886">
    <property type="term" value="C:plasma membrane"/>
    <property type="evidence" value="ECO:0007669"/>
    <property type="project" value="TreeGrafter"/>
</dbReference>
<dbReference type="Pfam" id="PF01656">
    <property type="entry name" value="CbiA"/>
    <property type="match status" value="1"/>
</dbReference>
<evidence type="ECO:0000256" key="2">
    <source>
        <dbReference type="ARBA" id="ARBA00022840"/>
    </source>
</evidence>
<organism evidence="4 5">
    <name type="scientific">Pseudoramibacter alactolyticus ATCC 23263</name>
    <dbReference type="NCBI Taxonomy" id="887929"/>
    <lineage>
        <taxon>Bacteria</taxon>
        <taxon>Bacillati</taxon>
        <taxon>Bacillota</taxon>
        <taxon>Clostridia</taxon>
        <taxon>Eubacteriales</taxon>
        <taxon>Eubacteriaceae</taxon>
        <taxon>Pseudoramibacter</taxon>
    </lineage>
</organism>